<name>A0ABW0W0W2_9BACL</name>
<sequence>MLAEHLLAVSIHDFESMKSLGQKAIMQLPEEGFQWSPEPESNSIAVIINHLSGNMISRWTDFLTTDGEKATRDRDTEFELSHASLQELLDRREAGWTVLLDTLRSLKAEDLMATIRIRGEAHTVVQAIHRQISHYGYHVGQIVYIAKAYRSEKWETLSIAKGKSGSFNAQKHKSAAAAESFEQK</sequence>
<dbReference type="Proteomes" id="UP001596047">
    <property type="component" value="Unassembled WGS sequence"/>
</dbReference>
<accession>A0ABW0W0W2</accession>
<protein>
    <submittedName>
        <fullName evidence="1">DUF1572 family protein</fullName>
    </submittedName>
</protein>
<dbReference type="RefSeq" id="WP_379190403.1">
    <property type="nucleotide sequence ID" value="NZ_JBHSOW010000080.1"/>
</dbReference>
<dbReference type="SUPFAM" id="SSF109854">
    <property type="entry name" value="DinB/YfiT-like putative metalloenzymes"/>
    <property type="match status" value="1"/>
</dbReference>
<dbReference type="EMBL" id="JBHSOW010000080">
    <property type="protein sequence ID" value="MFC5651777.1"/>
    <property type="molecule type" value="Genomic_DNA"/>
</dbReference>
<dbReference type="InterPro" id="IPR034660">
    <property type="entry name" value="DinB/YfiT-like"/>
</dbReference>
<organism evidence="1 2">
    <name type="scientific">Paenibacillus solisilvae</name>
    <dbReference type="NCBI Taxonomy" id="2486751"/>
    <lineage>
        <taxon>Bacteria</taxon>
        <taxon>Bacillati</taxon>
        <taxon>Bacillota</taxon>
        <taxon>Bacilli</taxon>
        <taxon>Bacillales</taxon>
        <taxon>Paenibacillaceae</taxon>
        <taxon>Paenibacillus</taxon>
    </lineage>
</organism>
<reference evidence="2" key="1">
    <citation type="journal article" date="2019" name="Int. J. Syst. Evol. Microbiol.">
        <title>The Global Catalogue of Microorganisms (GCM) 10K type strain sequencing project: providing services to taxonomists for standard genome sequencing and annotation.</title>
        <authorList>
            <consortium name="The Broad Institute Genomics Platform"/>
            <consortium name="The Broad Institute Genome Sequencing Center for Infectious Disease"/>
            <person name="Wu L."/>
            <person name="Ma J."/>
        </authorList>
    </citation>
    <scope>NUCLEOTIDE SEQUENCE [LARGE SCALE GENOMIC DNA]</scope>
    <source>
        <strain evidence="2">CGMCC 1.3240</strain>
    </source>
</reference>
<keyword evidence="2" id="KW-1185">Reference proteome</keyword>
<dbReference type="InterPro" id="IPR011466">
    <property type="entry name" value="DUF1572"/>
</dbReference>
<dbReference type="Pfam" id="PF07609">
    <property type="entry name" value="DUF1572"/>
    <property type="match status" value="1"/>
</dbReference>
<gene>
    <name evidence="1" type="ORF">ACFPYJ_22190</name>
</gene>
<comment type="caution">
    <text evidence="1">The sequence shown here is derived from an EMBL/GenBank/DDBJ whole genome shotgun (WGS) entry which is preliminary data.</text>
</comment>
<evidence type="ECO:0000313" key="1">
    <source>
        <dbReference type="EMBL" id="MFC5651777.1"/>
    </source>
</evidence>
<proteinExistence type="predicted"/>
<dbReference type="Gene3D" id="1.20.120.450">
    <property type="entry name" value="dinb family like domain"/>
    <property type="match status" value="1"/>
</dbReference>
<evidence type="ECO:0000313" key="2">
    <source>
        <dbReference type="Proteomes" id="UP001596047"/>
    </source>
</evidence>